<dbReference type="InterPro" id="IPR039013">
    <property type="entry name" value="YgiF"/>
</dbReference>
<dbReference type="InterPro" id="IPR023577">
    <property type="entry name" value="CYTH_domain"/>
</dbReference>
<dbReference type="Gene3D" id="2.40.320.10">
    <property type="entry name" value="Hypothetical Protein Pfu-838710-001"/>
    <property type="match status" value="1"/>
</dbReference>
<dbReference type="AlphaFoldDB" id="A0A7Y9LIB2"/>
<proteinExistence type="predicted"/>
<keyword evidence="4" id="KW-1185">Reference proteome</keyword>
<dbReference type="SMART" id="SM01118">
    <property type="entry name" value="CYTH"/>
    <property type="match status" value="1"/>
</dbReference>
<dbReference type="GO" id="GO:0050355">
    <property type="term" value="F:inorganic triphosphate phosphatase activity"/>
    <property type="evidence" value="ECO:0007669"/>
    <property type="project" value="InterPro"/>
</dbReference>
<protein>
    <submittedName>
        <fullName evidence="3">Inorganic triphosphatase YgiF</fullName>
    </submittedName>
</protein>
<dbReference type="SMART" id="SM00880">
    <property type="entry name" value="CHAD"/>
    <property type="match status" value="1"/>
</dbReference>
<comment type="caution">
    <text evidence="3">The sequence shown here is derived from an EMBL/GenBank/DDBJ whole genome shotgun (WGS) entry which is preliminary data.</text>
</comment>
<name>A0A7Y9LIB2_9BURK</name>
<evidence type="ECO:0000313" key="3">
    <source>
        <dbReference type="EMBL" id="NYE80744.1"/>
    </source>
</evidence>
<dbReference type="RefSeq" id="WP_179582151.1">
    <property type="nucleotide sequence ID" value="NZ_JACBYR010000001.1"/>
</dbReference>
<gene>
    <name evidence="3" type="ORF">FHW18_000015</name>
</gene>
<dbReference type="InterPro" id="IPR038186">
    <property type="entry name" value="CHAD_dom_sf"/>
</dbReference>
<dbReference type="PANTHER" id="PTHR39569:SF1">
    <property type="entry name" value="INORGANIC TRIPHOSPHATASE"/>
    <property type="match status" value="1"/>
</dbReference>
<dbReference type="PROSITE" id="PS51708">
    <property type="entry name" value="CHAD"/>
    <property type="match status" value="1"/>
</dbReference>
<dbReference type="PROSITE" id="PS51707">
    <property type="entry name" value="CYTH"/>
    <property type="match status" value="1"/>
</dbReference>
<dbReference type="InterPro" id="IPR033469">
    <property type="entry name" value="CYTH-like_dom_sf"/>
</dbReference>
<dbReference type="Pfam" id="PF05235">
    <property type="entry name" value="CHAD"/>
    <property type="match status" value="1"/>
</dbReference>
<dbReference type="InterPro" id="IPR007899">
    <property type="entry name" value="CHAD_dom"/>
</dbReference>
<sequence>MQEQEIKLSVPVSARKAIATTLSATGQKRIRLRAMYFDTPDRQLARQHAAIRLRQEGRKWVQTFKMAGKDALTRVELNHPRTTPQLDLSVYAGTPAEAVFAHLKGDLALRYETDVWRTRCEIRTRTGTVEAAYDDGFVRAGDLELPLHEVEFELMSGRVGALFTLAKKWTVQHKLVLDVRSKAERGDRLANAAAAIAAAPDAERVQVRQEEIARYWAPTMAGKVTLAPRATPGQALDIITAECFDQIVRNAAALSGIDSAVGAATIGAEHVHQLRVGMRRLRSAWRLFKGWAPLPDDAAQEAAADYFGQFGEARDGDVLGETVVPLLTAAGMPPVALPQSADAPDAAVVAASPPFQTWLLDLLAWNVGVRPEPTPLLAPMTSVVAVPLQPGKLATPVVKRLKKWHKRLVEDGRRFHRLEDEARHDLRKLAKRLRYGLSFTESLFDADHVKPYRKCLSVLQDALGEINDLVVARETYLKLAETQPPAWFAVGWIGARLDVLYKGAEAEFKALDDTKPFWK</sequence>
<organism evidence="3 4">
    <name type="scientific">Pigmentiphaga litoralis</name>
    <dbReference type="NCBI Taxonomy" id="516702"/>
    <lineage>
        <taxon>Bacteria</taxon>
        <taxon>Pseudomonadati</taxon>
        <taxon>Pseudomonadota</taxon>
        <taxon>Betaproteobacteria</taxon>
        <taxon>Burkholderiales</taxon>
        <taxon>Alcaligenaceae</taxon>
        <taxon>Pigmentiphaga</taxon>
    </lineage>
</organism>
<dbReference type="PANTHER" id="PTHR39569">
    <property type="entry name" value="INORGANIC TRIPHOSPHATASE"/>
    <property type="match status" value="1"/>
</dbReference>
<dbReference type="EMBL" id="JACBYR010000001">
    <property type="protein sequence ID" value="NYE80744.1"/>
    <property type="molecule type" value="Genomic_DNA"/>
</dbReference>
<evidence type="ECO:0000259" key="2">
    <source>
        <dbReference type="PROSITE" id="PS51708"/>
    </source>
</evidence>
<dbReference type="Pfam" id="PF01928">
    <property type="entry name" value="CYTH"/>
    <property type="match status" value="1"/>
</dbReference>
<reference evidence="3 4" key="1">
    <citation type="submission" date="2020-07" db="EMBL/GenBank/DDBJ databases">
        <title>Genomic Encyclopedia of Type Strains, Phase IV (KMG-V): Genome sequencing to study the core and pangenomes of soil and plant-associated prokaryotes.</title>
        <authorList>
            <person name="Whitman W."/>
        </authorList>
    </citation>
    <scope>NUCLEOTIDE SEQUENCE [LARGE SCALE GENOMIC DNA]</scope>
    <source>
        <strain evidence="3 4">SAS40</strain>
    </source>
</reference>
<evidence type="ECO:0000259" key="1">
    <source>
        <dbReference type="PROSITE" id="PS51707"/>
    </source>
</evidence>
<evidence type="ECO:0000313" key="4">
    <source>
        <dbReference type="Proteomes" id="UP000542125"/>
    </source>
</evidence>
<dbReference type="Proteomes" id="UP000542125">
    <property type="component" value="Unassembled WGS sequence"/>
</dbReference>
<accession>A0A7Y9LIB2</accession>
<dbReference type="CDD" id="cd07756">
    <property type="entry name" value="CYTH-like_Pase_CHAD"/>
    <property type="match status" value="1"/>
</dbReference>
<feature type="domain" description="CHAD" evidence="2">
    <location>
        <begin position="229"/>
        <end position="519"/>
    </location>
</feature>
<dbReference type="Gene3D" id="1.40.20.10">
    <property type="entry name" value="CHAD domain"/>
    <property type="match status" value="1"/>
</dbReference>
<dbReference type="SUPFAM" id="SSF55154">
    <property type="entry name" value="CYTH-like phosphatases"/>
    <property type="match status" value="1"/>
</dbReference>
<dbReference type="GO" id="GO:0046872">
    <property type="term" value="F:metal ion binding"/>
    <property type="evidence" value="ECO:0007669"/>
    <property type="project" value="TreeGrafter"/>
</dbReference>
<feature type="domain" description="CYTH" evidence="1">
    <location>
        <begin position="1"/>
        <end position="188"/>
    </location>
</feature>